<dbReference type="RefSeq" id="WP_408158527.1">
    <property type="nucleotide sequence ID" value="NZ_JAQQFM010000005.1"/>
</dbReference>
<organism evidence="1 2">
    <name type="scientific">Herbaspirillum lusitanum</name>
    <dbReference type="NCBI Taxonomy" id="213312"/>
    <lineage>
        <taxon>Bacteria</taxon>
        <taxon>Pseudomonadati</taxon>
        <taxon>Pseudomonadota</taxon>
        <taxon>Betaproteobacteria</taxon>
        <taxon>Burkholderiales</taxon>
        <taxon>Oxalobacteraceae</taxon>
        <taxon>Herbaspirillum</taxon>
    </lineage>
</organism>
<dbReference type="Pfam" id="PF19788">
    <property type="entry name" value="DUF6272"/>
    <property type="match status" value="1"/>
</dbReference>
<evidence type="ECO:0000313" key="1">
    <source>
        <dbReference type="EMBL" id="MFL9925354.1"/>
    </source>
</evidence>
<dbReference type="InterPro" id="IPR046239">
    <property type="entry name" value="DUF6272"/>
</dbReference>
<gene>
    <name evidence="1" type="ORF">PQR62_13840</name>
</gene>
<dbReference type="NCBIfam" id="NF038262">
    <property type="entry name" value="SiaB_fam_kinase"/>
    <property type="match status" value="1"/>
</dbReference>
<protein>
    <submittedName>
        <fullName evidence="1">SiaB family protein kinase</fullName>
    </submittedName>
</protein>
<dbReference type="Proteomes" id="UP001629246">
    <property type="component" value="Unassembled WGS sequence"/>
</dbReference>
<dbReference type="EMBL" id="JAQQFM010000005">
    <property type="protein sequence ID" value="MFL9925354.1"/>
    <property type="molecule type" value="Genomic_DNA"/>
</dbReference>
<reference evidence="1 2" key="1">
    <citation type="journal article" date="2024" name="Chem. Sci.">
        <title>Discovery of megapolipeptins by genome mining of a Burkholderiales bacteria collection.</title>
        <authorList>
            <person name="Paulo B.S."/>
            <person name="Recchia M.J.J."/>
            <person name="Lee S."/>
            <person name="Fergusson C.H."/>
            <person name="Romanowski S.B."/>
            <person name="Hernandez A."/>
            <person name="Krull N."/>
            <person name="Liu D.Y."/>
            <person name="Cavanagh H."/>
            <person name="Bos A."/>
            <person name="Gray C.A."/>
            <person name="Murphy B.T."/>
            <person name="Linington R.G."/>
            <person name="Eustaquio A.S."/>
        </authorList>
    </citation>
    <scope>NUCLEOTIDE SEQUENCE [LARGE SCALE GENOMIC DNA]</scope>
    <source>
        <strain evidence="1 2">RL21-008-BIB-A</strain>
    </source>
</reference>
<accession>A0ABW9AAU0</accession>
<proteinExistence type="predicted"/>
<dbReference type="GO" id="GO:0016301">
    <property type="term" value="F:kinase activity"/>
    <property type="evidence" value="ECO:0007669"/>
    <property type="project" value="UniProtKB-KW"/>
</dbReference>
<keyword evidence="2" id="KW-1185">Reference proteome</keyword>
<evidence type="ECO:0000313" key="2">
    <source>
        <dbReference type="Proteomes" id="UP001629246"/>
    </source>
</evidence>
<sequence>MENNGIQQQWDDFHKHVERRDVIFYYMGYFSQTIIAAMADAVKLRAEQAGAVAATRRKLFSSFVEMAQNIVHYSADPTNREEDAGPSMRHGAVFISHTDDRYYLHCANPVKSDVAEKLQQKLEHVCSLTMDEIKVKYKELLRSETPVDSKGAGLGFLTMARDASAPLEFELAPRSGEGTLMFYLRATI</sequence>
<keyword evidence="1" id="KW-0808">Transferase</keyword>
<comment type="caution">
    <text evidence="1">The sequence shown here is derived from an EMBL/GenBank/DDBJ whole genome shotgun (WGS) entry which is preliminary data.</text>
</comment>
<name>A0ABW9AAU0_9BURK</name>
<keyword evidence="1" id="KW-0418">Kinase</keyword>